<dbReference type="InterPro" id="IPR002048">
    <property type="entry name" value="EF_hand_dom"/>
</dbReference>
<evidence type="ECO:0000259" key="10">
    <source>
        <dbReference type="PROSITE" id="PS50222"/>
    </source>
</evidence>
<dbReference type="SUPFAM" id="SSF47473">
    <property type="entry name" value="EF-hand"/>
    <property type="match status" value="1"/>
</dbReference>
<evidence type="ECO:0000256" key="1">
    <source>
        <dbReference type="ARBA" id="ARBA00004137"/>
    </source>
</evidence>
<dbReference type="AlphaFoldDB" id="A0A1V8TDS4"/>
<dbReference type="SMART" id="SM00054">
    <property type="entry name" value="EFh"/>
    <property type="match status" value="1"/>
</dbReference>
<comment type="subcellular location">
    <subcellularLocation>
        <location evidence="1">Mitochondrion inner membrane</location>
        <topology evidence="1">Peripheral membrane protein</topology>
        <orientation evidence="1">Intermembrane side</orientation>
    </subcellularLocation>
</comment>
<proteinExistence type="inferred from homology"/>
<keyword evidence="9" id="KW-0812">Transmembrane</keyword>
<keyword evidence="12" id="KW-1185">Reference proteome</keyword>
<evidence type="ECO:0000256" key="6">
    <source>
        <dbReference type="ARBA" id="ARBA00022946"/>
    </source>
</evidence>
<dbReference type="InterPro" id="IPR045024">
    <property type="entry name" value="NDH-2"/>
</dbReference>
<dbReference type="InterPro" id="IPR023753">
    <property type="entry name" value="FAD/NAD-binding_dom"/>
</dbReference>
<dbReference type="Pfam" id="PF00036">
    <property type="entry name" value="EF-hand_1"/>
    <property type="match status" value="1"/>
</dbReference>
<dbReference type="PANTHER" id="PTHR43706">
    <property type="entry name" value="NADH DEHYDROGENASE"/>
    <property type="match status" value="1"/>
</dbReference>
<keyword evidence="7" id="KW-0560">Oxidoreductase</keyword>
<protein>
    <recommendedName>
        <fullName evidence="10">EF-hand domain-containing protein</fullName>
    </recommendedName>
</protein>
<keyword evidence="6" id="KW-0809">Transit peptide</keyword>
<comment type="caution">
    <text evidence="11">The sequence shown here is derived from an EMBL/GenBank/DDBJ whole genome shotgun (WGS) entry which is preliminary data.</text>
</comment>
<dbReference type="InterPro" id="IPR018247">
    <property type="entry name" value="EF_Hand_1_Ca_BS"/>
</dbReference>
<keyword evidence="8" id="KW-0520">NAD</keyword>
<dbReference type="Gene3D" id="3.50.50.100">
    <property type="match status" value="2"/>
</dbReference>
<keyword evidence="4" id="KW-0274">FAD</keyword>
<feature type="transmembrane region" description="Helical" evidence="9">
    <location>
        <begin position="38"/>
        <end position="63"/>
    </location>
</feature>
<dbReference type="PROSITE" id="PS50222">
    <property type="entry name" value="EF_HAND_2"/>
    <property type="match status" value="1"/>
</dbReference>
<dbReference type="FunFam" id="3.50.50.100:FF:000005">
    <property type="entry name" value="NADH-ubiquinone oxidoreductase 64 kDa subunit"/>
    <property type="match status" value="1"/>
</dbReference>
<dbReference type="Proteomes" id="UP000192596">
    <property type="component" value="Unassembled WGS sequence"/>
</dbReference>
<keyword evidence="9" id="KW-0472">Membrane</keyword>
<evidence type="ECO:0000256" key="9">
    <source>
        <dbReference type="SAM" id="Phobius"/>
    </source>
</evidence>
<dbReference type="InterPro" id="IPR011992">
    <property type="entry name" value="EF-hand-dom_pair"/>
</dbReference>
<evidence type="ECO:0000256" key="8">
    <source>
        <dbReference type="ARBA" id="ARBA00023027"/>
    </source>
</evidence>
<evidence type="ECO:0000256" key="7">
    <source>
        <dbReference type="ARBA" id="ARBA00023002"/>
    </source>
</evidence>
<evidence type="ECO:0000256" key="2">
    <source>
        <dbReference type="ARBA" id="ARBA00005272"/>
    </source>
</evidence>
<dbReference type="GO" id="GO:0003954">
    <property type="term" value="F:NADH dehydrogenase activity"/>
    <property type="evidence" value="ECO:0007669"/>
    <property type="project" value="InterPro"/>
</dbReference>
<dbReference type="GO" id="GO:0005509">
    <property type="term" value="F:calcium ion binding"/>
    <property type="evidence" value="ECO:0007669"/>
    <property type="project" value="InterPro"/>
</dbReference>
<evidence type="ECO:0000256" key="5">
    <source>
        <dbReference type="ARBA" id="ARBA00022837"/>
    </source>
</evidence>
<sequence>MPISRLVLIRAESTAAAVDNALKTKVKAVKSKSRIVRFAARAFATLGFIVVIAGVVVVGFFIYDATTYSSLGADADIPVSELALNPRRGGPKNLPIAEYYLSDDDCEDSKDTKHKPKLVILGTGWASVALLKQLNAGDYHVTVISPENHFLFTPMLPSATVGTLELRSLVEPIRRIVMRVRGHFLKASAVDVEFSEKLVEVSSVGPTGEDQRFYVPYDKLVVGVGSQTNPHGVKGLENCHFLKNIADAGNIRNKIIKNLEIACLPTTSDSERRRLLSFVVSGGGPTGVEFAAELYDMLNEDLCKYYPRLLRNEISVHVIQSRGHILNTYDEALSKYAEARFAHDGLDIQTNARVKEVRPDKILFSQKDETGQIVTKELPHGFCLWSTGVAQTDFSQLLAKKLGDAQMNRHALETDTHLRLSGTPLGDVYCVGDCSTVQNNVSDHIMTFLRTLAWEKGKDPEEMKITFADWRGVAKRVKSRFPQASDHLRRLDKLFEAYDKDKSGTLDFSELNELLKQIDSKLTSLPATAQRANQQGVYLGHKFNKLAHAAPGMAINDMADGDIDEAVYKAFEYHHMGSLAYIGNGAIFDINGYNFGGGLFAAYLWRGAYFAQSVSMRTRVLLAMDWGKRTLFGRGETPSPAHIFARQMNANSTCNAYGIVFQNGGSYFINTLSQANFTCVTQFEGCNNDTASIMLVNDQTSDQYLCSDVPTVPDDFNRMSTCPIMKSKMSSGMWSILALGNNANGNPFAWQRDFTLTCAPQQTTTVYGTITQTVSSTPLTSIISTSTVNYTSTVANSVTITDPGATTVLTATPAEVTSTTTSTKTFPFTRWTPRLMTVTKTHTASCTVPPRPRYPDPVCRILPTTNPMPAVWKKARPDFPVNVAHMQKRFENHGRAAQPVPKPHHTHPKRDADTPTITVTASDAHVATTTIVAPTSTLVSTSFVSDTSYVTLPPATVRAPEQMTTVTGPAETDFITEMAYTRVYATKTFTLTWTWSATTTPAASVTACQRAGGHFGDGWGW</sequence>
<dbReference type="PANTHER" id="PTHR43706:SF50">
    <property type="entry name" value="NADH DEHYDROGENASE (UBIQUINONE)-RELATED"/>
    <property type="match status" value="1"/>
</dbReference>
<organism evidence="11 12">
    <name type="scientific">Cryoendolithus antarcticus</name>
    <dbReference type="NCBI Taxonomy" id="1507870"/>
    <lineage>
        <taxon>Eukaryota</taxon>
        <taxon>Fungi</taxon>
        <taxon>Dikarya</taxon>
        <taxon>Ascomycota</taxon>
        <taxon>Pezizomycotina</taxon>
        <taxon>Dothideomycetes</taxon>
        <taxon>Dothideomycetidae</taxon>
        <taxon>Cladosporiales</taxon>
        <taxon>Cladosporiaceae</taxon>
        <taxon>Cryoendolithus</taxon>
    </lineage>
</organism>
<dbReference type="Pfam" id="PF22366">
    <property type="entry name" value="NDH2_C"/>
    <property type="match status" value="1"/>
</dbReference>
<evidence type="ECO:0000256" key="3">
    <source>
        <dbReference type="ARBA" id="ARBA00022630"/>
    </source>
</evidence>
<dbReference type="InterPro" id="IPR036188">
    <property type="entry name" value="FAD/NAD-bd_sf"/>
</dbReference>
<reference evidence="12" key="1">
    <citation type="submission" date="2017-03" db="EMBL/GenBank/DDBJ databases">
        <title>Genomes of endolithic fungi from Antarctica.</title>
        <authorList>
            <person name="Coleine C."/>
            <person name="Masonjones S."/>
            <person name="Stajich J.E."/>
        </authorList>
    </citation>
    <scope>NUCLEOTIDE SEQUENCE [LARGE SCALE GENOMIC DNA]</scope>
    <source>
        <strain evidence="12">CCFEE 5527</strain>
    </source>
</reference>
<keyword evidence="3" id="KW-0285">Flavoprotein</keyword>
<evidence type="ECO:0000256" key="4">
    <source>
        <dbReference type="ARBA" id="ARBA00022827"/>
    </source>
</evidence>
<comment type="similarity">
    <text evidence="2">Belongs to the NADH dehydrogenase family.</text>
</comment>
<dbReference type="SUPFAM" id="SSF51905">
    <property type="entry name" value="FAD/NAD(P)-binding domain"/>
    <property type="match status" value="2"/>
</dbReference>
<name>A0A1V8TDS4_9PEZI</name>
<accession>A0A1V8TDS4</accession>
<evidence type="ECO:0000313" key="12">
    <source>
        <dbReference type="Proteomes" id="UP000192596"/>
    </source>
</evidence>
<keyword evidence="9" id="KW-1133">Transmembrane helix</keyword>
<dbReference type="OrthoDB" id="5376590at2759"/>
<feature type="domain" description="EF-hand" evidence="10">
    <location>
        <begin position="486"/>
        <end position="521"/>
    </location>
</feature>
<gene>
    <name evidence="11" type="ORF">B0A48_04928</name>
</gene>
<dbReference type="Pfam" id="PF07992">
    <property type="entry name" value="Pyr_redox_2"/>
    <property type="match status" value="1"/>
</dbReference>
<dbReference type="EMBL" id="NAJO01000010">
    <property type="protein sequence ID" value="OQO09526.1"/>
    <property type="molecule type" value="Genomic_DNA"/>
</dbReference>
<keyword evidence="5" id="KW-0106">Calcium</keyword>
<dbReference type="GO" id="GO:0005743">
    <property type="term" value="C:mitochondrial inner membrane"/>
    <property type="evidence" value="ECO:0007669"/>
    <property type="project" value="UniProtKB-SubCell"/>
</dbReference>
<dbReference type="InterPro" id="IPR054585">
    <property type="entry name" value="NDH2-like_C"/>
</dbReference>
<dbReference type="InParanoid" id="A0A1V8TDS4"/>
<dbReference type="STRING" id="1507870.A0A1V8TDS4"/>
<evidence type="ECO:0000313" key="11">
    <source>
        <dbReference type="EMBL" id="OQO09526.1"/>
    </source>
</evidence>
<dbReference type="PROSITE" id="PS00018">
    <property type="entry name" value="EF_HAND_1"/>
    <property type="match status" value="1"/>
</dbReference>